<feature type="region of interest" description="Disordered" evidence="4">
    <location>
        <begin position="25"/>
        <end position="48"/>
    </location>
</feature>
<protein>
    <recommendedName>
        <fullName evidence="5">BZIP domain-containing protein</fullName>
    </recommendedName>
</protein>
<evidence type="ECO:0000256" key="1">
    <source>
        <dbReference type="ARBA" id="ARBA00023015"/>
    </source>
</evidence>
<feature type="compositionally biased region" description="Basic and acidic residues" evidence="4">
    <location>
        <begin position="161"/>
        <end position="201"/>
    </location>
</feature>
<dbReference type="AlphaFoldDB" id="A0A5P1EH23"/>
<gene>
    <name evidence="6" type="ORF">A4U43_C07F26690</name>
</gene>
<dbReference type="PANTHER" id="PTHR23334">
    <property type="entry name" value="CCAAT/ENHANCER BINDING PROTEIN"/>
    <property type="match status" value="1"/>
</dbReference>
<dbReference type="Proteomes" id="UP000243459">
    <property type="component" value="Chromosome 7"/>
</dbReference>
<dbReference type="PANTHER" id="PTHR23334:SF49">
    <property type="entry name" value="BASIC LEUCINE ZIPPER 23"/>
    <property type="match status" value="1"/>
</dbReference>
<evidence type="ECO:0000256" key="4">
    <source>
        <dbReference type="SAM" id="MobiDB-lite"/>
    </source>
</evidence>
<keyword evidence="1" id="KW-0805">Transcription regulation</keyword>
<name>A0A5P1EH23_ASPOF</name>
<proteinExistence type="predicted"/>
<reference evidence="7" key="1">
    <citation type="journal article" date="2017" name="Nat. Commun.">
        <title>The asparagus genome sheds light on the origin and evolution of a young Y chromosome.</title>
        <authorList>
            <person name="Harkess A."/>
            <person name="Zhou J."/>
            <person name="Xu C."/>
            <person name="Bowers J.E."/>
            <person name="Van der Hulst R."/>
            <person name="Ayyampalayam S."/>
            <person name="Mercati F."/>
            <person name="Riccardi P."/>
            <person name="McKain M.R."/>
            <person name="Kakrana A."/>
            <person name="Tang H."/>
            <person name="Ray J."/>
            <person name="Groenendijk J."/>
            <person name="Arikit S."/>
            <person name="Mathioni S.M."/>
            <person name="Nakano M."/>
            <person name="Shan H."/>
            <person name="Telgmann-Rauber A."/>
            <person name="Kanno A."/>
            <person name="Yue Z."/>
            <person name="Chen H."/>
            <person name="Li W."/>
            <person name="Chen Y."/>
            <person name="Xu X."/>
            <person name="Zhang Y."/>
            <person name="Luo S."/>
            <person name="Chen H."/>
            <person name="Gao J."/>
            <person name="Mao Z."/>
            <person name="Pires J.C."/>
            <person name="Luo M."/>
            <person name="Kudrna D."/>
            <person name="Wing R.A."/>
            <person name="Meyers B.C."/>
            <person name="Yi K."/>
            <person name="Kong H."/>
            <person name="Lavrijsen P."/>
            <person name="Sunseri F."/>
            <person name="Falavigna A."/>
            <person name="Ye Y."/>
            <person name="Leebens-Mack J.H."/>
            <person name="Chen G."/>
        </authorList>
    </citation>
    <scope>NUCLEOTIDE SEQUENCE [LARGE SCALE GENOMIC DNA]</scope>
    <source>
        <strain evidence="7">cv. DH0086</strain>
    </source>
</reference>
<dbReference type="GO" id="GO:0006351">
    <property type="term" value="P:DNA-templated transcription"/>
    <property type="evidence" value="ECO:0007669"/>
    <property type="project" value="InterPro"/>
</dbReference>
<dbReference type="CDD" id="cd14686">
    <property type="entry name" value="bZIP"/>
    <property type="match status" value="1"/>
</dbReference>
<feature type="region of interest" description="Disordered" evidence="4">
    <location>
        <begin position="299"/>
        <end position="318"/>
    </location>
</feature>
<evidence type="ECO:0000313" key="6">
    <source>
        <dbReference type="EMBL" id="ONK64497.1"/>
    </source>
</evidence>
<dbReference type="SUPFAM" id="SSF57959">
    <property type="entry name" value="Leucine zipper domain"/>
    <property type="match status" value="1"/>
</dbReference>
<dbReference type="InterPro" id="IPR046347">
    <property type="entry name" value="bZIP_sf"/>
</dbReference>
<dbReference type="Pfam" id="PF07716">
    <property type="entry name" value="bZIP_2"/>
    <property type="match status" value="1"/>
</dbReference>
<dbReference type="PROSITE" id="PS50217">
    <property type="entry name" value="BZIP"/>
    <property type="match status" value="1"/>
</dbReference>
<keyword evidence="7" id="KW-1185">Reference proteome</keyword>
<dbReference type="Gramene" id="ONK64497">
    <property type="protein sequence ID" value="ONK64497"/>
    <property type="gene ID" value="A4U43_C07F26690"/>
</dbReference>
<evidence type="ECO:0000313" key="7">
    <source>
        <dbReference type="Proteomes" id="UP000243459"/>
    </source>
</evidence>
<feature type="domain" description="BZIP" evidence="5">
    <location>
        <begin position="309"/>
        <end position="356"/>
    </location>
</feature>
<dbReference type="EMBL" id="CM007387">
    <property type="protein sequence ID" value="ONK64497.1"/>
    <property type="molecule type" value="Genomic_DNA"/>
</dbReference>
<keyword evidence="2" id="KW-0804">Transcription</keyword>
<accession>A0A5P1EH23</accession>
<keyword evidence="3" id="KW-0175">Coiled coil</keyword>
<dbReference type="Gene3D" id="1.20.5.170">
    <property type="match status" value="1"/>
</dbReference>
<dbReference type="SMART" id="SM00338">
    <property type="entry name" value="BRLZ"/>
    <property type="match status" value="1"/>
</dbReference>
<evidence type="ECO:0000259" key="5">
    <source>
        <dbReference type="PROSITE" id="PS50217"/>
    </source>
</evidence>
<dbReference type="GO" id="GO:0000978">
    <property type="term" value="F:RNA polymerase II cis-regulatory region sequence-specific DNA binding"/>
    <property type="evidence" value="ECO:0007669"/>
    <property type="project" value="TreeGrafter"/>
</dbReference>
<feature type="region of interest" description="Disordered" evidence="4">
    <location>
        <begin position="160"/>
        <end position="207"/>
    </location>
</feature>
<dbReference type="GO" id="GO:0000981">
    <property type="term" value="F:DNA-binding transcription factor activity, RNA polymerase II-specific"/>
    <property type="evidence" value="ECO:0007669"/>
    <property type="project" value="TreeGrafter"/>
</dbReference>
<feature type="coiled-coil region" evidence="3">
    <location>
        <begin position="320"/>
        <end position="354"/>
    </location>
</feature>
<sequence>MSSWSYRFFLLHRFISSGNGINKKKKKEEEEEWGPSTDVSGSSKGSLGSNLRAVHDVGRSLKNLIDRDWVLNNSLLSELTIVDGDNDLFLALNRARNQKRTLFKTLSCRGGVFAGVGVGTGVGVGVLGWDGHEREEVEGGGFVGERGRREGGGFGVGGLRRSWDGRRGRRRGNGEREGVGGLRRSWDGRRGRRRGNGEREGGGFGGRELTNGSVEYIGNRGDGLSLNLIMEDGDIDFSNPEVFSGTNELPSSCSMDSFFDEILKDTHACTHTHICNPPGTDLPHTHTCYHVHHKIFSPPTDESADSVEKNPTKKRSLGNREAVKKYREKKKARAASLEEEVSHLRAVNQQLMKRLQGQAALEAEVARLRCLLVDIRGRIEGEIGTFPYQKPGNVMLQGNLMGAGGAHVMNSCEDLRCDDQMYCLRPGMQGKVGGEVMVGNGQGCGTCEIGNIQCMGSSSTGMKELFACGDGNGMTAGCSANADKMMGAGTEG</sequence>
<dbReference type="InterPro" id="IPR004827">
    <property type="entry name" value="bZIP"/>
</dbReference>
<dbReference type="InterPro" id="IPR031106">
    <property type="entry name" value="C/EBP"/>
</dbReference>
<evidence type="ECO:0000256" key="3">
    <source>
        <dbReference type="SAM" id="Coils"/>
    </source>
</evidence>
<organism evidence="6 7">
    <name type="scientific">Asparagus officinalis</name>
    <name type="common">Garden asparagus</name>
    <dbReference type="NCBI Taxonomy" id="4686"/>
    <lineage>
        <taxon>Eukaryota</taxon>
        <taxon>Viridiplantae</taxon>
        <taxon>Streptophyta</taxon>
        <taxon>Embryophyta</taxon>
        <taxon>Tracheophyta</taxon>
        <taxon>Spermatophyta</taxon>
        <taxon>Magnoliopsida</taxon>
        <taxon>Liliopsida</taxon>
        <taxon>Asparagales</taxon>
        <taxon>Asparagaceae</taxon>
        <taxon>Asparagoideae</taxon>
        <taxon>Asparagus</taxon>
    </lineage>
</organism>
<evidence type="ECO:0000256" key="2">
    <source>
        <dbReference type="ARBA" id="ARBA00023163"/>
    </source>
</evidence>